<dbReference type="SUPFAM" id="SSF52172">
    <property type="entry name" value="CheY-like"/>
    <property type="match status" value="1"/>
</dbReference>
<dbReference type="InterPro" id="IPR003594">
    <property type="entry name" value="HATPase_dom"/>
</dbReference>
<dbReference type="Gene3D" id="3.40.50.2300">
    <property type="match status" value="1"/>
</dbReference>
<dbReference type="GO" id="GO:0005886">
    <property type="term" value="C:plasma membrane"/>
    <property type="evidence" value="ECO:0007669"/>
    <property type="project" value="TreeGrafter"/>
</dbReference>
<feature type="modified residue" description="4-aspartylphosphate" evidence="6">
    <location>
        <position position="771"/>
    </location>
</feature>
<dbReference type="InterPro" id="IPR001789">
    <property type="entry name" value="Sig_transdc_resp-reg_receiver"/>
</dbReference>
<dbReference type="RefSeq" id="WP_103911708.1">
    <property type="nucleotide sequence ID" value="NZ_FNUZ01000007.1"/>
</dbReference>
<dbReference type="CDD" id="cd00075">
    <property type="entry name" value="HATPase"/>
    <property type="match status" value="1"/>
</dbReference>
<evidence type="ECO:0000313" key="12">
    <source>
        <dbReference type="Proteomes" id="UP000236752"/>
    </source>
</evidence>
<name>A0A1H6BIL1_9RHOB</name>
<dbReference type="SMART" id="SM00388">
    <property type="entry name" value="HisKA"/>
    <property type="match status" value="1"/>
</dbReference>
<dbReference type="InterPro" id="IPR036890">
    <property type="entry name" value="HATPase_C_sf"/>
</dbReference>
<dbReference type="CDD" id="cd17546">
    <property type="entry name" value="REC_hyHK_CKI1_RcsC-like"/>
    <property type="match status" value="1"/>
</dbReference>
<proteinExistence type="predicted"/>
<dbReference type="PROSITE" id="PS50109">
    <property type="entry name" value="HIS_KIN"/>
    <property type="match status" value="1"/>
</dbReference>
<dbReference type="OrthoDB" id="9795133at2"/>
<dbReference type="SUPFAM" id="SSF47384">
    <property type="entry name" value="Homodimeric domain of signal transducing histidine kinase"/>
    <property type="match status" value="1"/>
</dbReference>
<feature type="transmembrane region" description="Helical" evidence="8">
    <location>
        <begin position="95"/>
        <end position="115"/>
    </location>
</feature>
<feature type="transmembrane region" description="Helical" evidence="8">
    <location>
        <begin position="211"/>
        <end position="231"/>
    </location>
</feature>
<evidence type="ECO:0000256" key="3">
    <source>
        <dbReference type="ARBA" id="ARBA00022553"/>
    </source>
</evidence>
<gene>
    <name evidence="11" type="ORF">SAMN04488045_3572</name>
</gene>
<protein>
    <recommendedName>
        <fullName evidence="2">histidine kinase</fullName>
        <ecNumber evidence="2">2.7.13.3</ecNumber>
    </recommendedName>
</protein>
<evidence type="ECO:0000256" key="5">
    <source>
        <dbReference type="ARBA" id="ARBA00022777"/>
    </source>
</evidence>
<accession>A0A1H6BIL1</accession>
<dbReference type="SMART" id="SM00448">
    <property type="entry name" value="REC"/>
    <property type="match status" value="1"/>
</dbReference>
<feature type="transmembrane region" description="Helical" evidence="8">
    <location>
        <begin position="130"/>
        <end position="154"/>
    </location>
</feature>
<dbReference type="SUPFAM" id="SSF55874">
    <property type="entry name" value="ATPase domain of HSP90 chaperone/DNA topoisomerase II/histidine kinase"/>
    <property type="match status" value="1"/>
</dbReference>
<dbReference type="Pfam" id="PF00072">
    <property type="entry name" value="Response_reg"/>
    <property type="match status" value="1"/>
</dbReference>
<organism evidence="11 12">
    <name type="scientific">Thalassococcus halodurans</name>
    <dbReference type="NCBI Taxonomy" id="373675"/>
    <lineage>
        <taxon>Bacteria</taxon>
        <taxon>Pseudomonadati</taxon>
        <taxon>Pseudomonadota</taxon>
        <taxon>Alphaproteobacteria</taxon>
        <taxon>Rhodobacterales</taxon>
        <taxon>Roseobacteraceae</taxon>
        <taxon>Thalassococcus</taxon>
    </lineage>
</organism>
<feature type="transmembrane region" description="Helical" evidence="8">
    <location>
        <begin position="272"/>
        <end position="298"/>
    </location>
</feature>
<keyword evidence="3 6" id="KW-0597">Phosphoprotein</keyword>
<evidence type="ECO:0000256" key="4">
    <source>
        <dbReference type="ARBA" id="ARBA00022679"/>
    </source>
</evidence>
<feature type="coiled-coil region" evidence="7">
    <location>
        <begin position="457"/>
        <end position="484"/>
    </location>
</feature>
<feature type="transmembrane region" description="Helical" evidence="8">
    <location>
        <begin position="43"/>
        <end position="64"/>
    </location>
</feature>
<keyword evidence="8" id="KW-0472">Membrane</keyword>
<evidence type="ECO:0000256" key="7">
    <source>
        <dbReference type="SAM" id="Coils"/>
    </source>
</evidence>
<dbReference type="InterPro" id="IPR036097">
    <property type="entry name" value="HisK_dim/P_sf"/>
</dbReference>
<feature type="transmembrane region" description="Helical" evidence="8">
    <location>
        <begin position="243"/>
        <end position="266"/>
    </location>
</feature>
<dbReference type="PANTHER" id="PTHR43047">
    <property type="entry name" value="TWO-COMPONENT HISTIDINE PROTEIN KINASE"/>
    <property type="match status" value="1"/>
</dbReference>
<keyword evidence="4" id="KW-0808">Transferase</keyword>
<dbReference type="PANTHER" id="PTHR43047:SF72">
    <property type="entry name" value="OSMOSENSING HISTIDINE PROTEIN KINASE SLN1"/>
    <property type="match status" value="1"/>
</dbReference>
<dbReference type="Gene3D" id="1.10.287.130">
    <property type="match status" value="1"/>
</dbReference>
<evidence type="ECO:0000256" key="6">
    <source>
        <dbReference type="PROSITE-ProRule" id="PRU00169"/>
    </source>
</evidence>
<evidence type="ECO:0000259" key="9">
    <source>
        <dbReference type="PROSITE" id="PS50109"/>
    </source>
</evidence>
<sequence>MTEHTDGQPFRSDLGVPEPLRETFSVSRLFRLRRAIKKHPVKGLIYFAPLVLFWTVAMTYGALVHGRNDFAVQYSPAISLYSIILGILVYPVRLFWMPTLAAGAIFLVPIMIPALNNDAWQFTLQQAPEIVLYFLISNMVMGTIIGLSVASINLGPQRFTPYGADIAQVMLTAAIFLIVNVTFILTTSVVFQGLDPDIRAMAGLGDNYVELAIRRALRGGSVVLAFFLIILQRPKRRDFRSLAATILLFIALAFLHTNGLGGFPALDASVVAVFLAVVLPSSIATLSLALGVAIYAAATGTYLNDQVFVSAEEALLDTYSIIVLQIGTFVLALRSYFETREQEHVNNINRLDAARDFADVGIFAVNLKRGLIRLDKTGMRVMGIDQSVMSLETVLQRMRPEDRLALESINFLEAGKNANLNIRVTRHEDDIRDLMIYVWSEQTDSGLILAFGLVLDVTEQNVQATKLRRTLSELQEKDEKQRRMFSIISHELRTPASVISLLADDLTAENVKETQAQLQEGSEQLLGVLADMRQAVNPDQNMTIQKGAYAPAAVAQSVRNTLHYLAEDKQMEIVFSLAAGAENNRIGDQLRVKQVLGNLVKNALVHSGGTYVKIAFEELIANGRTYSRWTVSDDGKGIPKEDIDRLFEPFERGGVEAGSRPDGSGLGLFIAKLTVEALSGKIEYLPQIKGVAYQFTVPEDMAPARASSAPAPSATTRFEDCRVLLVEDHVLMGQVTQKQLERHFGRVDLAQNGRIALEYIRNDPHDLVITDLFMPELEGDELIREMLQDGFDIPTVGLTAAAVGNDMDRFHEVGAELVLQKPLNMDEVLSFASDLFSPSVLKRAQ</sequence>
<dbReference type="Pfam" id="PF02518">
    <property type="entry name" value="HATPase_c"/>
    <property type="match status" value="1"/>
</dbReference>
<evidence type="ECO:0000313" key="11">
    <source>
        <dbReference type="EMBL" id="SEG60474.1"/>
    </source>
</evidence>
<dbReference type="InterPro" id="IPR005467">
    <property type="entry name" value="His_kinase_dom"/>
</dbReference>
<dbReference type="PROSITE" id="PS50110">
    <property type="entry name" value="RESPONSE_REGULATORY"/>
    <property type="match status" value="1"/>
</dbReference>
<evidence type="ECO:0000259" key="10">
    <source>
        <dbReference type="PROSITE" id="PS50110"/>
    </source>
</evidence>
<dbReference type="CDD" id="cd00082">
    <property type="entry name" value="HisKA"/>
    <property type="match status" value="1"/>
</dbReference>
<keyword evidence="8" id="KW-0812">Transmembrane</keyword>
<dbReference type="InterPro" id="IPR011006">
    <property type="entry name" value="CheY-like_superfamily"/>
</dbReference>
<dbReference type="Proteomes" id="UP000236752">
    <property type="component" value="Unassembled WGS sequence"/>
</dbReference>
<dbReference type="InterPro" id="IPR004358">
    <property type="entry name" value="Sig_transdc_His_kin-like_C"/>
</dbReference>
<dbReference type="AlphaFoldDB" id="A0A1H6BIL1"/>
<feature type="transmembrane region" description="Helical" evidence="8">
    <location>
        <begin position="70"/>
        <end position="90"/>
    </location>
</feature>
<dbReference type="Gene3D" id="3.30.565.10">
    <property type="entry name" value="Histidine kinase-like ATPase, C-terminal domain"/>
    <property type="match status" value="1"/>
</dbReference>
<comment type="catalytic activity">
    <reaction evidence="1">
        <text>ATP + protein L-histidine = ADP + protein N-phospho-L-histidine.</text>
        <dbReference type="EC" id="2.7.13.3"/>
    </reaction>
</comment>
<dbReference type="InterPro" id="IPR003661">
    <property type="entry name" value="HisK_dim/P_dom"/>
</dbReference>
<keyword evidence="8" id="KW-1133">Transmembrane helix</keyword>
<feature type="domain" description="Response regulatory" evidence="10">
    <location>
        <begin position="722"/>
        <end position="836"/>
    </location>
</feature>
<reference evidence="11 12" key="1">
    <citation type="submission" date="2016-10" db="EMBL/GenBank/DDBJ databases">
        <authorList>
            <person name="de Groot N.N."/>
        </authorList>
    </citation>
    <scope>NUCLEOTIDE SEQUENCE [LARGE SCALE GENOMIC DNA]</scope>
    <source>
        <strain evidence="11 12">DSM 26915</strain>
    </source>
</reference>
<evidence type="ECO:0000256" key="1">
    <source>
        <dbReference type="ARBA" id="ARBA00000085"/>
    </source>
</evidence>
<evidence type="ECO:0000256" key="8">
    <source>
        <dbReference type="SAM" id="Phobius"/>
    </source>
</evidence>
<dbReference type="PRINTS" id="PR00344">
    <property type="entry name" value="BCTRLSENSOR"/>
</dbReference>
<dbReference type="GO" id="GO:0000155">
    <property type="term" value="F:phosphorelay sensor kinase activity"/>
    <property type="evidence" value="ECO:0007669"/>
    <property type="project" value="InterPro"/>
</dbReference>
<keyword evidence="7" id="KW-0175">Coiled coil</keyword>
<dbReference type="GO" id="GO:0009927">
    <property type="term" value="F:histidine phosphotransfer kinase activity"/>
    <property type="evidence" value="ECO:0007669"/>
    <property type="project" value="TreeGrafter"/>
</dbReference>
<feature type="transmembrane region" description="Helical" evidence="8">
    <location>
        <begin position="166"/>
        <end position="191"/>
    </location>
</feature>
<evidence type="ECO:0000256" key="2">
    <source>
        <dbReference type="ARBA" id="ARBA00012438"/>
    </source>
</evidence>
<feature type="domain" description="Histidine kinase" evidence="9">
    <location>
        <begin position="487"/>
        <end position="701"/>
    </location>
</feature>
<keyword evidence="5 11" id="KW-0418">Kinase</keyword>
<feature type="transmembrane region" description="Helical" evidence="8">
    <location>
        <begin position="319"/>
        <end position="337"/>
    </location>
</feature>
<dbReference type="EMBL" id="FNUZ01000007">
    <property type="protein sequence ID" value="SEG60474.1"/>
    <property type="molecule type" value="Genomic_DNA"/>
</dbReference>
<dbReference type="SMART" id="SM00387">
    <property type="entry name" value="HATPase_c"/>
    <property type="match status" value="1"/>
</dbReference>
<keyword evidence="12" id="KW-1185">Reference proteome</keyword>
<dbReference type="EC" id="2.7.13.3" evidence="2"/>